<organism evidence="1">
    <name type="scientific">Homalodisca liturata</name>
    <dbReference type="NCBI Taxonomy" id="320908"/>
    <lineage>
        <taxon>Eukaryota</taxon>
        <taxon>Metazoa</taxon>
        <taxon>Ecdysozoa</taxon>
        <taxon>Arthropoda</taxon>
        <taxon>Hexapoda</taxon>
        <taxon>Insecta</taxon>
        <taxon>Pterygota</taxon>
        <taxon>Neoptera</taxon>
        <taxon>Paraneoptera</taxon>
        <taxon>Hemiptera</taxon>
        <taxon>Auchenorrhyncha</taxon>
        <taxon>Membracoidea</taxon>
        <taxon>Cicadellidae</taxon>
        <taxon>Cicadellinae</taxon>
        <taxon>Proconiini</taxon>
        <taxon>Homalodisca</taxon>
    </lineage>
</organism>
<evidence type="ECO:0000313" key="1">
    <source>
        <dbReference type="EMBL" id="JAS71442.1"/>
    </source>
</evidence>
<accession>A0A1B6H9Y1</accession>
<dbReference type="AlphaFoldDB" id="A0A1B6H9Y1"/>
<dbReference type="EMBL" id="GECU01036264">
    <property type="protein sequence ID" value="JAS71442.1"/>
    <property type="molecule type" value="Transcribed_RNA"/>
</dbReference>
<reference evidence="1" key="1">
    <citation type="submission" date="2015-11" db="EMBL/GenBank/DDBJ databases">
        <title>De novo transcriptome assembly of four potential Pierce s Disease insect vectors from Arizona vineyards.</title>
        <authorList>
            <person name="Tassone E.E."/>
        </authorList>
    </citation>
    <scope>NUCLEOTIDE SEQUENCE</scope>
</reference>
<proteinExistence type="predicted"/>
<protein>
    <submittedName>
        <fullName evidence="1">Uncharacterized protein</fullName>
    </submittedName>
</protein>
<name>A0A1B6H9Y1_9HEMI</name>
<gene>
    <name evidence="1" type="ORF">g.7326</name>
</gene>
<sequence length="213" mass="24264">MIYSLVFKMNTKKRGARRPERHKKPRTKRCTLAREQLDSIPSDEEFDRTRCLFVTPPNRSPGTPVKDDHLLVRPCTLAEIKTWELPDMLKGNVSCRSLDSKGYPSNLWESCNVSDKDSVEGDCDTDEMLFHSPKQEAFITLSPNPSHNSTIDIDVFLSPLPLTPGRDLEARVAKMSPLFRYRESPECVFSDLSPLRTPPTPGSWLDVLEDQED</sequence>